<reference evidence="2 3" key="1">
    <citation type="submission" date="2013-11" db="EMBL/GenBank/DDBJ databases">
        <title>The Damaraland mole rat (Fukomys damarensis) genome and evolution of African mole rats.</title>
        <authorList>
            <person name="Gladyshev V.N."/>
            <person name="Fang X."/>
        </authorList>
    </citation>
    <scope>NUCLEOTIDE SEQUENCE [LARGE SCALE GENOMIC DNA]</scope>
    <source>
        <tissue evidence="2">Liver</tissue>
    </source>
</reference>
<keyword evidence="1" id="KW-0175">Coiled coil</keyword>
<dbReference type="EMBL" id="KN103048">
    <property type="protein sequence ID" value="KFO38582.1"/>
    <property type="molecule type" value="Genomic_DNA"/>
</dbReference>
<sequence>MTCSDINQELNFQLEESQQQLRDMEANFHIAKATLYVLAAELRKFKHSTVLVTLRKAGDSAPHNFKGARGIPLLTERVAAIAVTMETRNCQENRETCSSGLRLLSGAQESRSL</sequence>
<name>A0A091E5E5_FUKDA</name>
<gene>
    <name evidence="2" type="ORF">H920_00013</name>
</gene>
<dbReference type="AlphaFoldDB" id="A0A091E5E5"/>
<feature type="coiled-coil region" evidence="1">
    <location>
        <begin position="7"/>
        <end position="34"/>
    </location>
</feature>
<accession>A0A091E5E5</accession>
<evidence type="ECO:0000313" key="3">
    <source>
        <dbReference type="Proteomes" id="UP000028990"/>
    </source>
</evidence>
<evidence type="ECO:0000313" key="2">
    <source>
        <dbReference type="EMBL" id="KFO38582.1"/>
    </source>
</evidence>
<proteinExistence type="predicted"/>
<dbReference type="Proteomes" id="UP000028990">
    <property type="component" value="Unassembled WGS sequence"/>
</dbReference>
<protein>
    <submittedName>
        <fullName evidence="2">Uncharacterized protein</fullName>
    </submittedName>
</protein>
<evidence type="ECO:0000256" key="1">
    <source>
        <dbReference type="SAM" id="Coils"/>
    </source>
</evidence>
<keyword evidence="3" id="KW-1185">Reference proteome</keyword>
<organism evidence="2 3">
    <name type="scientific">Fukomys damarensis</name>
    <name type="common">Damaraland mole rat</name>
    <name type="synonym">Cryptomys damarensis</name>
    <dbReference type="NCBI Taxonomy" id="885580"/>
    <lineage>
        <taxon>Eukaryota</taxon>
        <taxon>Metazoa</taxon>
        <taxon>Chordata</taxon>
        <taxon>Craniata</taxon>
        <taxon>Vertebrata</taxon>
        <taxon>Euteleostomi</taxon>
        <taxon>Mammalia</taxon>
        <taxon>Eutheria</taxon>
        <taxon>Euarchontoglires</taxon>
        <taxon>Glires</taxon>
        <taxon>Rodentia</taxon>
        <taxon>Hystricomorpha</taxon>
        <taxon>Bathyergidae</taxon>
        <taxon>Fukomys</taxon>
    </lineage>
</organism>